<dbReference type="RefSeq" id="WP_262595429.1">
    <property type="nucleotide sequence ID" value="NZ_CP103300.1"/>
</dbReference>
<gene>
    <name evidence="5" type="primary">glpB</name>
    <name evidence="5" type="ORF">NX720_14020</name>
</gene>
<sequence length="440" mass="47058">MKYNSIIIGGGLAGLTSAIRCAEAGLKTALISAGDSALTFASGSIDVLGFRQNNALVDYPFEAISQLPDGHPYRKLGADQVRQSLNFFTGQMAQAGIEMSCHGQQNHSRLTALGAMRPAWLSQPGAKPLSLAEPAAGLRRVAIINIAGCRDFQPALLAAGLKKHTDFAGVELTIGDIRADTISLTARNVYELRSLEIARLLKRDLFSRPEGLTTLASAINKAAGNADLVVLPSVLAVENGNQLIHQLEAHTGLRLCELATLPPSLPGMRMASALRQRYRQLGGLLLEGDEVVSGNFDNDRLLSITTRLNPSMPLTADHFVLATGSFFSRGLDSNPSSLTDKTFNLDVVTAGQRQHWSNQHFLNGSQHPFCYFGIETNDHFNPYQEGQVIGNLYCAGAVLGGFNPVAEASAGGVAISTGWLAAKQITAQYSDVRGNHVESH</sequence>
<dbReference type="PANTHER" id="PTHR43400">
    <property type="entry name" value="FUMARATE REDUCTASE"/>
    <property type="match status" value="1"/>
</dbReference>
<dbReference type="SUPFAM" id="SSF51905">
    <property type="entry name" value="FAD/NAD(P)-binding domain"/>
    <property type="match status" value="1"/>
</dbReference>
<organism evidence="5 6">
    <name type="scientific">Endozoicomonas euniceicola</name>
    <dbReference type="NCBI Taxonomy" id="1234143"/>
    <lineage>
        <taxon>Bacteria</taxon>
        <taxon>Pseudomonadati</taxon>
        <taxon>Pseudomonadota</taxon>
        <taxon>Gammaproteobacteria</taxon>
        <taxon>Oceanospirillales</taxon>
        <taxon>Endozoicomonadaceae</taxon>
        <taxon>Endozoicomonas</taxon>
    </lineage>
</organism>
<dbReference type="NCBIfam" id="NF003720">
    <property type="entry name" value="PRK05329.1-3"/>
    <property type="match status" value="1"/>
</dbReference>
<evidence type="ECO:0000256" key="1">
    <source>
        <dbReference type="ARBA" id="ARBA00022630"/>
    </source>
</evidence>
<feature type="domain" description="FAD-dependent oxidoreductase 2 FAD-binding" evidence="4">
    <location>
        <begin position="5"/>
        <end position="412"/>
    </location>
</feature>
<dbReference type="Pfam" id="PF00890">
    <property type="entry name" value="FAD_binding_2"/>
    <property type="match status" value="1"/>
</dbReference>
<keyword evidence="3 5" id="KW-0560">Oxidoreductase</keyword>
<dbReference type="PANTHER" id="PTHR43400:SF11">
    <property type="entry name" value="ANAEROBIC GLYCEROL-3-PHOSPHATE DEHYDROGENASE SUBUNIT B"/>
    <property type="match status" value="1"/>
</dbReference>
<dbReference type="GO" id="GO:0004368">
    <property type="term" value="F:glycerol-3-phosphate dehydrogenase (quinone) activity"/>
    <property type="evidence" value="ECO:0007669"/>
    <property type="project" value="UniProtKB-EC"/>
</dbReference>
<dbReference type="InterPro" id="IPR009158">
    <property type="entry name" value="G3P_DH_GlpB_su"/>
</dbReference>
<dbReference type="InterPro" id="IPR036188">
    <property type="entry name" value="FAD/NAD-bd_sf"/>
</dbReference>
<dbReference type="Proteomes" id="UP001163255">
    <property type="component" value="Chromosome"/>
</dbReference>
<evidence type="ECO:0000259" key="4">
    <source>
        <dbReference type="Pfam" id="PF00890"/>
    </source>
</evidence>
<dbReference type="NCBIfam" id="TIGR03378">
    <property type="entry name" value="glycerol3P_GlpB"/>
    <property type="match status" value="1"/>
</dbReference>
<dbReference type="Gene3D" id="3.50.50.60">
    <property type="entry name" value="FAD/NAD(P)-binding domain"/>
    <property type="match status" value="1"/>
</dbReference>
<dbReference type="InterPro" id="IPR003953">
    <property type="entry name" value="FAD-dep_OxRdtase_2_FAD-bd"/>
</dbReference>
<dbReference type="EMBL" id="CP103300">
    <property type="protein sequence ID" value="UYM14028.1"/>
    <property type="molecule type" value="Genomic_DNA"/>
</dbReference>
<reference evidence="5" key="1">
    <citation type="submission" date="2022-10" db="EMBL/GenBank/DDBJ databases">
        <title>Completed Genome Sequence of two octocoral isolated bacterium, Endozoicomonas euniceicola EF212T and Endozoicomonas gorgoniicola PS125T.</title>
        <authorList>
            <person name="Chiou Y.-J."/>
            <person name="Chen Y.-H."/>
        </authorList>
    </citation>
    <scope>NUCLEOTIDE SEQUENCE</scope>
    <source>
        <strain evidence="5">EF212</strain>
    </source>
</reference>
<dbReference type="EC" id="1.1.5.3" evidence="5"/>
<dbReference type="InterPro" id="IPR050315">
    <property type="entry name" value="FAD-oxidoreductase_2"/>
</dbReference>
<evidence type="ECO:0000256" key="3">
    <source>
        <dbReference type="ARBA" id="ARBA00023002"/>
    </source>
</evidence>
<name>A0ABY6GMS7_9GAMM</name>
<evidence type="ECO:0000313" key="5">
    <source>
        <dbReference type="EMBL" id="UYM14028.1"/>
    </source>
</evidence>
<keyword evidence="6" id="KW-1185">Reference proteome</keyword>
<proteinExistence type="predicted"/>
<evidence type="ECO:0000256" key="2">
    <source>
        <dbReference type="ARBA" id="ARBA00022643"/>
    </source>
</evidence>
<dbReference type="PIRSF" id="PIRSF000141">
    <property type="entry name" value="Anaerobic_G3P_dh"/>
    <property type="match status" value="1"/>
</dbReference>
<accession>A0ABY6GMS7</accession>
<protein>
    <submittedName>
        <fullName evidence="5">Glycerol-3-phosphate dehydrogenase subunit GlpB</fullName>
        <ecNumber evidence="5">1.1.5.3</ecNumber>
    </submittedName>
</protein>
<keyword evidence="1" id="KW-0285">Flavoprotein</keyword>
<keyword evidence="2" id="KW-0288">FMN</keyword>
<evidence type="ECO:0000313" key="6">
    <source>
        <dbReference type="Proteomes" id="UP001163255"/>
    </source>
</evidence>